<accession>A0A4C1UQC1</accession>
<sequence>MRELVLAEAPLSRRLLTPFSRSAARQTRRGGVRGLSTNKICDSRRRGGGEMRLRGNERERAPGGLRVREGPAPPPAWLSGETRAPHLIGTRSIA</sequence>
<dbReference type="EMBL" id="BGZK01000202">
    <property type="protein sequence ID" value="GBP28044.1"/>
    <property type="molecule type" value="Genomic_DNA"/>
</dbReference>
<protein>
    <submittedName>
        <fullName evidence="2">Uncharacterized protein</fullName>
    </submittedName>
</protein>
<reference evidence="2 3" key="1">
    <citation type="journal article" date="2019" name="Commun. Biol.">
        <title>The bagworm genome reveals a unique fibroin gene that provides high tensile strength.</title>
        <authorList>
            <person name="Kono N."/>
            <person name="Nakamura H."/>
            <person name="Ohtoshi R."/>
            <person name="Tomita M."/>
            <person name="Numata K."/>
            <person name="Arakawa K."/>
        </authorList>
    </citation>
    <scope>NUCLEOTIDE SEQUENCE [LARGE SCALE GENOMIC DNA]</scope>
</reference>
<comment type="caution">
    <text evidence="2">The sequence shown here is derived from an EMBL/GenBank/DDBJ whole genome shotgun (WGS) entry which is preliminary data.</text>
</comment>
<dbReference type="AlphaFoldDB" id="A0A4C1UQC1"/>
<organism evidence="2 3">
    <name type="scientific">Eumeta variegata</name>
    <name type="common">Bagworm moth</name>
    <name type="synonym">Eumeta japonica</name>
    <dbReference type="NCBI Taxonomy" id="151549"/>
    <lineage>
        <taxon>Eukaryota</taxon>
        <taxon>Metazoa</taxon>
        <taxon>Ecdysozoa</taxon>
        <taxon>Arthropoda</taxon>
        <taxon>Hexapoda</taxon>
        <taxon>Insecta</taxon>
        <taxon>Pterygota</taxon>
        <taxon>Neoptera</taxon>
        <taxon>Endopterygota</taxon>
        <taxon>Lepidoptera</taxon>
        <taxon>Glossata</taxon>
        <taxon>Ditrysia</taxon>
        <taxon>Tineoidea</taxon>
        <taxon>Psychidae</taxon>
        <taxon>Oiketicinae</taxon>
        <taxon>Eumeta</taxon>
    </lineage>
</organism>
<name>A0A4C1UQC1_EUMVA</name>
<evidence type="ECO:0000256" key="1">
    <source>
        <dbReference type="SAM" id="MobiDB-lite"/>
    </source>
</evidence>
<dbReference type="Proteomes" id="UP000299102">
    <property type="component" value="Unassembled WGS sequence"/>
</dbReference>
<proteinExistence type="predicted"/>
<feature type="compositionally biased region" description="Basic and acidic residues" evidence="1">
    <location>
        <begin position="41"/>
        <end position="69"/>
    </location>
</feature>
<feature type="region of interest" description="Disordered" evidence="1">
    <location>
        <begin position="21"/>
        <end position="94"/>
    </location>
</feature>
<evidence type="ECO:0000313" key="2">
    <source>
        <dbReference type="EMBL" id="GBP28044.1"/>
    </source>
</evidence>
<gene>
    <name evidence="2" type="ORF">EVAR_21163_1</name>
</gene>
<keyword evidence="3" id="KW-1185">Reference proteome</keyword>
<evidence type="ECO:0000313" key="3">
    <source>
        <dbReference type="Proteomes" id="UP000299102"/>
    </source>
</evidence>
<dbReference type="OrthoDB" id="6997620at2759"/>